<dbReference type="Pfam" id="PF01791">
    <property type="entry name" value="DeoC"/>
    <property type="match status" value="1"/>
</dbReference>
<dbReference type="NCBIfam" id="TIGR00126">
    <property type="entry name" value="deoC"/>
    <property type="match status" value="1"/>
</dbReference>
<name>A0A2K8NTK6_9MOLU</name>
<keyword evidence="4 7" id="KW-0704">Schiff base</keyword>
<evidence type="ECO:0000313" key="9">
    <source>
        <dbReference type="Proteomes" id="UP000232063"/>
    </source>
</evidence>
<dbReference type="Proteomes" id="UP000232063">
    <property type="component" value="Chromosome"/>
</dbReference>
<dbReference type="AlphaFoldDB" id="A0A2K8NTK6"/>
<dbReference type="FunFam" id="3.20.20.70:FF:000044">
    <property type="entry name" value="Deoxyribose-phosphate aldolase"/>
    <property type="match status" value="1"/>
</dbReference>
<comment type="pathway">
    <text evidence="7">Carbohydrate degradation; 2-deoxy-D-ribose 1-phosphate degradation; D-glyceraldehyde 3-phosphate and acetaldehyde from 2-deoxy-alpha-D-ribose 1-phosphate: step 2/2.</text>
</comment>
<dbReference type="OrthoDB" id="9778711at2"/>
<accession>A0A2K8NTK6</accession>
<dbReference type="InterPro" id="IPR013785">
    <property type="entry name" value="Aldolase_TIM"/>
</dbReference>
<dbReference type="EC" id="4.1.2.4" evidence="7"/>
<keyword evidence="2 7" id="KW-0963">Cytoplasm</keyword>
<feature type="active site" description="Schiff-base intermediate with acetaldehyde" evidence="7">
    <location>
        <position position="151"/>
    </location>
</feature>
<feature type="active site" description="Proton donor/acceptor" evidence="7">
    <location>
        <position position="89"/>
    </location>
</feature>
<dbReference type="PIRSF" id="PIRSF001357">
    <property type="entry name" value="DeoC"/>
    <property type="match status" value="1"/>
</dbReference>
<evidence type="ECO:0000313" key="8">
    <source>
        <dbReference type="EMBL" id="ATZ17170.1"/>
    </source>
</evidence>
<dbReference type="SMART" id="SM01133">
    <property type="entry name" value="DeoC"/>
    <property type="match status" value="1"/>
</dbReference>
<dbReference type="Gene3D" id="3.20.20.70">
    <property type="entry name" value="Aldolase class I"/>
    <property type="match status" value="1"/>
</dbReference>
<comment type="catalytic activity">
    <reaction evidence="5 7">
        <text>2-deoxy-D-ribose 5-phosphate = D-glyceraldehyde 3-phosphate + acetaldehyde</text>
        <dbReference type="Rhea" id="RHEA:12821"/>
        <dbReference type="ChEBI" id="CHEBI:15343"/>
        <dbReference type="ChEBI" id="CHEBI:59776"/>
        <dbReference type="ChEBI" id="CHEBI:62877"/>
        <dbReference type="EC" id="4.1.2.4"/>
    </reaction>
</comment>
<evidence type="ECO:0000256" key="7">
    <source>
        <dbReference type="HAMAP-Rule" id="MF_00114"/>
    </source>
</evidence>
<evidence type="ECO:0000256" key="3">
    <source>
        <dbReference type="ARBA" id="ARBA00023239"/>
    </source>
</evidence>
<dbReference type="RefSeq" id="WP_025734354.1">
    <property type="nucleotide sequence ID" value="NZ_CP024963.1"/>
</dbReference>
<proteinExistence type="inferred from homology"/>
<evidence type="ECO:0000256" key="6">
    <source>
        <dbReference type="ARBA" id="ARBA00056337"/>
    </source>
</evidence>
<dbReference type="EMBL" id="CP024963">
    <property type="protein sequence ID" value="ATZ17170.1"/>
    <property type="molecule type" value="Genomic_DNA"/>
</dbReference>
<evidence type="ECO:0000256" key="4">
    <source>
        <dbReference type="ARBA" id="ARBA00023270"/>
    </source>
</evidence>
<evidence type="ECO:0000256" key="5">
    <source>
        <dbReference type="ARBA" id="ARBA00048791"/>
    </source>
</evidence>
<dbReference type="SUPFAM" id="SSF51569">
    <property type="entry name" value="Aldolase"/>
    <property type="match status" value="1"/>
</dbReference>
<keyword evidence="9" id="KW-1185">Reference proteome</keyword>
<dbReference type="GO" id="GO:0005737">
    <property type="term" value="C:cytoplasm"/>
    <property type="evidence" value="ECO:0007669"/>
    <property type="project" value="UniProtKB-SubCell"/>
</dbReference>
<reference evidence="8 9" key="1">
    <citation type="submission" date="2017-11" db="EMBL/GenBank/DDBJ databases">
        <title>Genome sequence of Entomoplasma luminosum PIMN-1 (ATCC 49195).</title>
        <authorList>
            <person name="Lo W.-S."/>
            <person name="Gasparich G.E."/>
            <person name="Kuo C.-H."/>
        </authorList>
    </citation>
    <scope>NUCLEOTIDE SEQUENCE [LARGE SCALE GENOMIC DNA]</scope>
    <source>
        <strain evidence="8 9">PIMN-1</strain>
    </source>
</reference>
<dbReference type="GO" id="GO:0004139">
    <property type="term" value="F:deoxyribose-phosphate aldolase activity"/>
    <property type="evidence" value="ECO:0007669"/>
    <property type="project" value="UniProtKB-UniRule"/>
</dbReference>
<evidence type="ECO:0000256" key="2">
    <source>
        <dbReference type="ARBA" id="ARBA00022490"/>
    </source>
</evidence>
<dbReference type="GO" id="GO:0009264">
    <property type="term" value="P:deoxyribonucleotide catabolic process"/>
    <property type="evidence" value="ECO:0007669"/>
    <property type="project" value="UniProtKB-UniRule"/>
</dbReference>
<gene>
    <name evidence="7 8" type="primary">deoC</name>
    <name evidence="8" type="ORF">ELUMI_v1c04460</name>
</gene>
<protein>
    <recommendedName>
        <fullName evidence="7">Deoxyribose-phosphate aldolase</fullName>
        <shortName evidence="7">DERA</shortName>
        <ecNumber evidence="7">4.1.2.4</ecNumber>
    </recommendedName>
    <alternativeName>
        <fullName evidence="7">2-deoxy-D-ribose 5-phosphate aldolase</fullName>
    </alternativeName>
    <alternativeName>
        <fullName evidence="7">Phosphodeoxyriboaldolase</fullName>
        <shortName evidence="7">Deoxyriboaldolase</shortName>
    </alternativeName>
</protein>
<dbReference type="InterPro" id="IPR011343">
    <property type="entry name" value="DeoC"/>
</dbReference>
<feature type="active site" description="Proton donor/acceptor" evidence="7">
    <location>
        <position position="180"/>
    </location>
</feature>
<organism evidence="8 9">
    <name type="scientific">Williamsoniiplasma luminosum</name>
    <dbReference type="NCBI Taxonomy" id="214888"/>
    <lineage>
        <taxon>Bacteria</taxon>
        <taxon>Bacillati</taxon>
        <taxon>Mycoplasmatota</taxon>
        <taxon>Mollicutes</taxon>
        <taxon>Entomoplasmatales</taxon>
        <taxon>Williamsoniiplasma</taxon>
    </lineage>
</organism>
<evidence type="ECO:0000256" key="1">
    <source>
        <dbReference type="ARBA" id="ARBA00010936"/>
    </source>
</evidence>
<comment type="function">
    <text evidence="6 7">Catalyzes a reversible aldol reaction between acetaldehyde and D-glyceraldehyde 3-phosphate to generate 2-deoxy-D-ribose 5-phosphate.</text>
</comment>
<comment type="subcellular location">
    <subcellularLocation>
        <location evidence="7">Cytoplasm</location>
    </subcellularLocation>
</comment>
<keyword evidence="3 7" id="KW-0456">Lyase</keyword>
<sequence>MLLNKYIDHTVLKADATALDVEKICKEAIAHDFATVCVNPCRIAQAKTLLKGSNVGITTVIGFPLGASTSETKACETTNALKNGATEIDMVLNVGAMKDQNYELVLNDIKAVRQASTGHVLKVILETCLLSDAEIIKACQLSVEAGADFVKTSTGFSTDGANIHVVSLMKKTVGDAAKVKASGGVRTYQDAIDMIKAGADRLGTSGGVAIVNGQENTEKY</sequence>
<dbReference type="GO" id="GO:0006018">
    <property type="term" value="P:2-deoxyribose 1-phosphate catabolic process"/>
    <property type="evidence" value="ECO:0007669"/>
    <property type="project" value="UniProtKB-UniRule"/>
</dbReference>
<dbReference type="PANTHER" id="PTHR10889">
    <property type="entry name" value="DEOXYRIBOSE-PHOSPHATE ALDOLASE"/>
    <property type="match status" value="1"/>
</dbReference>
<dbReference type="InterPro" id="IPR028581">
    <property type="entry name" value="DeoC_typeI"/>
</dbReference>
<dbReference type="PANTHER" id="PTHR10889:SF1">
    <property type="entry name" value="DEOXYRIBOSE-PHOSPHATE ALDOLASE"/>
    <property type="match status" value="1"/>
</dbReference>
<comment type="similarity">
    <text evidence="1 7">Belongs to the DeoC/FbaB aldolase family. DeoC type 1 subfamily.</text>
</comment>
<dbReference type="CDD" id="cd00959">
    <property type="entry name" value="DeoC"/>
    <property type="match status" value="1"/>
</dbReference>
<dbReference type="InterPro" id="IPR002915">
    <property type="entry name" value="DeoC/FbaB/LacD_aldolase"/>
</dbReference>
<dbReference type="HAMAP" id="MF_00114">
    <property type="entry name" value="DeoC_type1"/>
    <property type="match status" value="1"/>
</dbReference>
<dbReference type="UniPathway" id="UPA00002">
    <property type="reaction ID" value="UER00468"/>
</dbReference>
<dbReference type="KEGG" id="elj:ELUMI_v1c04460"/>
<dbReference type="GO" id="GO:0016052">
    <property type="term" value="P:carbohydrate catabolic process"/>
    <property type="evidence" value="ECO:0007669"/>
    <property type="project" value="TreeGrafter"/>
</dbReference>